<organism evidence="12 13">
    <name type="scientific">Streptomyces tuirus</name>
    <dbReference type="NCBI Taxonomy" id="68278"/>
    <lineage>
        <taxon>Bacteria</taxon>
        <taxon>Bacillati</taxon>
        <taxon>Actinomycetota</taxon>
        <taxon>Actinomycetes</taxon>
        <taxon>Kitasatosporales</taxon>
        <taxon>Streptomycetaceae</taxon>
        <taxon>Streptomyces</taxon>
    </lineage>
</organism>
<gene>
    <name evidence="12" type="ORF">KEF29_17085</name>
</gene>
<comment type="catalytic activity">
    <reaction evidence="1">
        <text>ATP + protein L-histidine = ADP + protein N-phospho-L-histidine.</text>
        <dbReference type="EC" id="2.7.13.3"/>
    </reaction>
</comment>
<dbReference type="InterPro" id="IPR011712">
    <property type="entry name" value="Sig_transdc_His_kin_sub3_dim/P"/>
</dbReference>
<keyword evidence="4" id="KW-0808">Transferase</keyword>
<dbReference type="GO" id="GO:0046983">
    <property type="term" value="F:protein dimerization activity"/>
    <property type="evidence" value="ECO:0007669"/>
    <property type="project" value="InterPro"/>
</dbReference>
<protein>
    <recommendedName>
        <fullName evidence="2">histidine kinase</fullName>
        <ecNumber evidence="2">2.7.13.3</ecNumber>
    </recommendedName>
</protein>
<dbReference type="EC" id="2.7.13.3" evidence="2"/>
<dbReference type="Pfam" id="PF02518">
    <property type="entry name" value="HATPase_c"/>
    <property type="match status" value="1"/>
</dbReference>
<dbReference type="CDD" id="cd16917">
    <property type="entry name" value="HATPase_UhpB-NarQ-NarX-like"/>
    <property type="match status" value="1"/>
</dbReference>
<dbReference type="SUPFAM" id="SSF55874">
    <property type="entry name" value="ATPase domain of HSP90 chaperone/DNA topoisomerase II/histidine kinase"/>
    <property type="match status" value="1"/>
</dbReference>
<feature type="transmembrane region" description="Helical" evidence="9">
    <location>
        <begin position="46"/>
        <end position="64"/>
    </location>
</feature>
<feature type="domain" description="Signal transduction histidine kinase subgroup 3 dimerisation and phosphoacceptor" evidence="11">
    <location>
        <begin position="188"/>
        <end position="249"/>
    </location>
</feature>
<dbReference type="InterPro" id="IPR003594">
    <property type="entry name" value="HATPase_dom"/>
</dbReference>
<keyword evidence="9" id="KW-0812">Transmembrane</keyword>
<name>A0A941FC91_9ACTN</name>
<evidence type="ECO:0000259" key="11">
    <source>
        <dbReference type="Pfam" id="PF07730"/>
    </source>
</evidence>
<sequence length="405" mass="43195">MIASLVARLASWKVADDARPQVRRWAVPAFCAVLGIPNLWGSSDRAEAVTTLALILAFTIPLLWRDRRPMLVFLLITAVSVIALPVQPVSGAGWSRAVALHNVGRHSTPRRLAVAITITVVQLLVWGMTLESSSEWQHAVRPGVITLLAVVTVTAVAVLGLAGRVVTSYIATLEKERDQQADLAAARERARVSREMHDILGHTLAVIVRLADGAAALAATKPQRGAETLQIIADSGRDALGELRRLLAVVGDETDVRPDSPLAPQPGLSDLDALLDRVRAAGPTATLHTVGDLACLTQGLQLTVYRIIQEALTNTLKHAASDTTVHVTVTADTESVRVSIEDIGPARSPKAGLKPRSTHGLIGMRQRASLYQGEVAAGPNERGGWTVRAGLVPTTHTAHPEKHPV</sequence>
<accession>A0A941FC91</accession>
<dbReference type="InterPro" id="IPR036890">
    <property type="entry name" value="HATPase_C_sf"/>
</dbReference>
<feature type="domain" description="Histidine kinase/HSP90-like ATPase" evidence="10">
    <location>
        <begin position="301"/>
        <end position="389"/>
    </location>
</feature>
<keyword evidence="9" id="KW-0472">Membrane</keyword>
<evidence type="ECO:0000256" key="6">
    <source>
        <dbReference type="ARBA" id="ARBA00022777"/>
    </source>
</evidence>
<feature type="transmembrane region" description="Helical" evidence="9">
    <location>
        <begin position="112"/>
        <end position="130"/>
    </location>
</feature>
<dbReference type="EMBL" id="JAGTPG010000002">
    <property type="protein sequence ID" value="MBR8640466.1"/>
    <property type="molecule type" value="Genomic_DNA"/>
</dbReference>
<keyword evidence="5" id="KW-0547">Nucleotide-binding</keyword>
<evidence type="ECO:0000256" key="8">
    <source>
        <dbReference type="ARBA" id="ARBA00023012"/>
    </source>
</evidence>
<keyword evidence="7" id="KW-0067">ATP-binding</keyword>
<evidence type="ECO:0000256" key="9">
    <source>
        <dbReference type="SAM" id="Phobius"/>
    </source>
</evidence>
<comment type="caution">
    <text evidence="12">The sequence shown here is derived from an EMBL/GenBank/DDBJ whole genome shotgun (WGS) entry which is preliminary data.</text>
</comment>
<dbReference type="PANTHER" id="PTHR24421">
    <property type="entry name" value="NITRATE/NITRITE SENSOR PROTEIN NARX-RELATED"/>
    <property type="match status" value="1"/>
</dbReference>
<keyword evidence="3" id="KW-0597">Phosphoprotein</keyword>
<evidence type="ECO:0000313" key="13">
    <source>
        <dbReference type="Proteomes" id="UP000682308"/>
    </source>
</evidence>
<keyword evidence="6 12" id="KW-0418">Kinase</keyword>
<dbReference type="InterPro" id="IPR050482">
    <property type="entry name" value="Sensor_HK_TwoCompSys"/>
</dbReference>
<dbReference type="GO" id="GO:0005524">
    <property type="term" value="F:ATP binding"/>
    <property type="evidence" value="ECO:0007669"/>
    <property type="project" value="UniProtKB-KW"/>
</dbReference>
<keyword evidence="13" id="KW-1185">Reference proteome</keyword>
<dbReference type="AlphaFoldDB" id="A0A941FC91"/>
<evidence type="ECO:0000256" key="7">
    <source>
        <dbReference type="ARBA" id="ARBA00022840"/>
    </source>
</evidence>
<dbReference type="Pfam" id="PF07730">
    <property type="entry name" value="HisKA_3"/>
    <property type="match status" value="1"/>
</dbReference>
<evidence type="ECO:0000256" key="4">
    <source>
        <dbReference type="ARBA" id="ARBA00022679"/>
    </source>
</evidence>
<evidence type="ECO:0000256" key="1">
    <source>
        <dbReference type="ARBA" id="ARBA00000085"/>
    </source>
</evidence>
<dbReference type="GO" id="GO:0016020">
    <property type="term" value="C:membrane"/>
    <property type="evidence" value="ECO:0007669"/>
    <property type="project" value="InterPro"/>
</dbReference>
<keyword evidence="8" id="KW-0902">Two-component regulatory system</keyword>
<dbReference type="Gene3D" id="3.30.565.10">
    <property type="entry name" value="Histidine kinase-like ATPase, C-terminal domain"/>
    <property type="match status" value="1"/>
</dbReference>
<evidence type="ECO:0000256" key="5">
    <source>
        <dbReference type="ARBA" id="ARBA00022741"/>
    </source>
</evidence>
<evidence type="ECO:0000256" key="2">
    <source>
        <dbReference type="ARBA" id="ARBA00012438"/>
    </source>
</evidence>
<evidence type="ECO:0000313" key="12">
    <source>
        <dbReference type="EMBL" id="MBR8640466.1"/>
    </source>
</evidence>
<proteinExistence type="predicted"/>
<dbReference type="GO" id="GO:0000155">
    <property type="term" value="F:phosphorelay sensor kinase activity"/>
    <property type="evidence" value="ECO:0007669"/>
    <property type="project" value="InterPro"/>
</dbReference>
<evidence type="ECO:0000256" key="3">
    <source>
        <dbReference type="ARBA" id="ARBA00022553"/>
    </source>
</evidence>
<dbReference type="Proteomes" id="UP000682308">
    <property type="component" value="Unassembled WGS sequence"/>
</dbReference>
<feature type="transmembrane region" description="Helical" evidence="9">
    <location>
        <begin position="142"/>
        <end position="162"/>
    </location>
</feature>
<evidence type="ECO:0000259" key="10">
    <source>
        <dbReference type="Pfam" id="PF02518"/>
    </source>
</evidence>
<dbReference type="Gene3D" id="1.20.5.1930">
    <property type="match status" value="1"/>
</dbReference>
<feature type="transmembrane region" description="Helical" evidence="9">
    <location>
        <begin position="71"/>
        <end position="92"/>
    </location>
</feature>
<reference evidence="12 13" key="1">
    <citation type="submission" date="2021-04" db="EMBL/GenBank/DDBJ databases">
        <title>Characterization of the biosynthetic gene cluster of new lipopeptides with antitumor activity in the genome of the marine Streptomyces PHM034.</title>
        <authorList>
            <person name="Ceniceros A."/>
            <person name="Canedo L."/>
            <person name="Mendez C."/>
            <person name="Olano C."/>
            <person name="Schleissner C."/>
            <person name="Cuevas C."/>
            <person name="De La Calle F."/>
            <person name="Salas J.A."/>
        </authorList>
    </citation>
    <scope>NUCLEOTIDE SEQUENCE [LARGE SCALE GENOMIC DNA]</scope>
    <source>
        <strain evidence="12 13">PHM034</strain>
    </source>
</reference>
<keyword evidence="9" id="KW-1133">Transmembrane helix</keyword>
<dbReference type="PANTHER" id="PTHR24421:SF10">
    <property type="entry name" value="NITRATE_NITRITE SENSOR PROTEIN NARQ"/>
    <property type="match status" value="1"/>
</dbReference>